<dbReference type="Proteomes" id="UP000252698">
    <property type="component" value="Chromosome"/>
</dbReference>
<dbReference type="RefSeq" id="WP_114247289.1">
    <property type="nucleotide sequence ID" value="NZ_CP027306.1"/>
</dbReference>
<sequence length="70" mass="7170">MRRVNGTALIIAALVATLGALGRPDGAARSGRHSRTAGGGGADRRHVVHLAALHDADALAALDREPQINL</sequence>
<feature type="region of interest" description="Disordered" evidence="1">
    <location>
        <begin position="23"/>
        <end position="43"/>
    </location>
</feature>
<evidence type="ECO:0000256" key="1">
    <source>
        <dbReference type="SAM" id="MobiDB-lite"/>
    </source>
</evidence>
<reference evidence="2 3" key="1">
    <citation type="journal article" date="2018" name="Front. Microbiol.">
        <title>Genome Sequencing of Streptomyces atratus SCSIOZH16 and Activation Production of Nocardamine via Metabolic Engineering.</title>
        <authorList>
            <person name="Li Y."/>
            <person name="Zhang C."/>
            <person name="Liu C."/>
            <person name="Ju J."/>
            <person name="Ma J."/>
        </authorList>
    </citation>
    <scope>NUCLEOTIDE SEQUENCE [LARGE SCALE GENOMIC DNA]</scope>
    <source>
        <strain evidence="2 3">SCSIO_ZH16</strain>
    </source>
</reference>
<evidence type="ECO:0000313" key="3">
    <source>
        <dbReference type="Proteomes" id="UP000252698"/>
    </source>
</evidence>
<accession>A0A2Z5JNB2</accession>
<dbReference type="EMBL" id="CP027306">
    <property type="protein sequence ID" value="AXE80875.1"/>
    <property type="molecule type" value="Genomic_DNA"/>
</dbReference>
<protein>
    <submittedName>
        <fullName evidence="2">Uncharacterized protein</fullName>
    </submittedName>
</protein>
<organism evidence="2 3">
    <name type="scientific">Streptomyces atratus</name>
    <dbReference type="NCBI Taxonomy" id="1893"/>
    <lineage>
        <taxon>Bacteria</taxon>
        <taxon>Bacillati</taxon>
        <taxon>Actinomycetota</taxon>
        <taxon>Actinomycetes</taxon>
        <taxon>Kitasatosporales</taxon>
        <taxon>Streptomycetaceae</taxon>
        <taxon>Streptomyces</taxon>
    </lineage>
</organism>
<dbReference type="AlphaFoldDB" id="A0A2Z5JNB2"/>
<dbReference type="KEGG" id="sata:C5746_32365"/>
<proteinExistence type="predicted"/>
<evidence type="ECO:0000313" key="2">
    <source>
        <dbReference type="EMBL" id="AXE80875.1"/>
    </source>
</evidence>
<gene>
    <name evidence="2" type="ORF">C5746_32365</name>
</gene>
<dbReference type="GeneID" id="95523069"/>
<name>A0A2Z5JNB2_STRAR</name>